<sequence length="74" mass="8710">MQIELESYYTILAQSIVPLRRAFKQLCDPAPTKMYSLSAKTCFDQLTFDNSSYLASIYIEESREFELKMHLMFI</sequence>
<proteinExistence type="predicted"/>
<evidence type="ECO:0000313" key="2">
    <source>
        <dbReference type="Proteomes" id="UP000287171"/>
    </source>
</evidence>
<reference evidence="2" key="1">
    <citation type="submission" date="2018-12" db="EMBL/GenBank/DDBJ databases">
        <title>Tengunoibacter tsumagoiensis gen. nov., sp. nov., Dictyobacter kobayashii sp. nov., D. alpinus sp. nov., and D. joshuensis sp. nov. and description of Dictyobacteraceae fam. nov. within the order Ktedonobacterales isolated from Tengu-no-mugimeshi.</title>
        <authorList>
            <person name="Wang C.M."/>
            <person name="Zheng Y."/>
            <person name="Sakai Y."/>
            <person name="Toyoda A."/>
            <person name="Minakuchi Y."/>
            <person name="Abe K."/>
            <person name="Yokota A."/>
            <person name="Yabe S."/>
        </authorList>
    </citation>
    <scope>NUCLEOTIDE SEQUENCE [LARGE SCALE GENOMIC DNA]</scope>
    <source>
        <strain evidence="2">Uno16</strain>
    </source>
</reference>
<protein>
    <submittedName>
        <fullName evidence="1">Uncharacterized protein</fullName>
    </submittedName>
</protein>
<comment type="caution">
    <text evidence="1">The sequence shown here is derived from an EMBL/GenBank/DDBJ whole genome shotgun (WGS) entry which is preliminary data.</text>
</comment>
<dbReference type="AlphaFoldDB" id="A0A402B7Q6"/>
<name>A0A402B7Q6_9CHLR</name>
<dbReference type="Proteomes" id="UP000287171">
    <property type="component" value="Unassembled WGS sequence"/>
</dbReference>
<evidence type="ECO:0000313" key="1">
    <source>
        <dbReference type="EMBL" id="GCE27433.1"/>
    </source>
</evidence>
<accession>A0A402B7Q6</accession>
<dbReference type="EMBL" id="BIFT01000001">
    <property type="protein sequence ID" value="GCE27433.1"/>
    <property type="molecule type" value="Genomic_DNA"/>
</dbReference>
<keyword evidence="2" id="KW-1185">Reference proteome</keyword>
<gene>
    <name evidence="1" type="ORF">KDA_29170</name>
</gene>
<organism evidence="1 2">
    <name type="scientific">Dictyobacter alpinus</name>
    <dbReference type="NCBI Taxonomy" id="2014873"/>
    <lineage>
        <taxon>Bacteria</taxon>
        <taxon>Bacillati</taxon>
        <taxon>Chloroflexota</taxon>
        <taxon>Ktedonobacteria</taxon>
        <taxon>Ktedonobacterales</taxon>
        <taxon>Dictyobacteraceae</taxon>
        <taxon>Dictyobacter</taxon>
    </lineage>
</organism>